<dbReference type="KEGG" id="fli:Fleli_2501"/>
<evidence type="ECO:0000256" key="1">
    <source>
        <dbReference type="ARBA" id="ARBA00022614"/>
    </source>
</evidence>
<dbReference type="InterPro" id="IPR026341">
    <property type="entry name" value="T9SS_type_B"/>
</dbReference>
<dbReference type="FunFam" id="3.80.10.10:FF:000041">
    <property type="entry name" value="LRR receptor-like serine/threonine-protein kinase ERECTA"/>
    <property type="match status" value="1"/>
</dbReference>
<dbReference type="AlphaFoldDB" id="I4ALN1"/>
<dbReference type="Pfam" id="PF12799">
    <property type="entry name" value="LRR_4"/>
    <property type="match status" value="1"/>
</dbReference>
<dbReference type="PATRIC" id="fig|880071.3.peg.2490"/>
<dbReference type="HOGENOM" id="CLU_281710_0_0_10"/>
<keyword evidence="2" id="KW-0677">Repeat</keyword>
<dbReference type="OrthoDB" id="7794186at2"/>
<dbReference type="InterPro" id="IPR001611">
    <property type="entry name" value="Leu-rich_rpt"/>
</dbReference>
<dbReference type="Proteomes" id="UP000006054">
    <property type="component" value="Chromosome"/>
</dbReference>
<dbReference type="PANTHER" id="PTHR48065">
    <property type="entry name" value="OS10G0469600 PROTEIN"/>
    <property type="match status" value="1"/>
</dbReference>
<evidence type="ECO:0000313" key="5">
    <source>
        <dbReference type="Proteomes" id="UP000006054"/>
    </source>
</evidence>
<keyword evidence="3" id="KW-0472">Membrane</keyword>
<accession>I4ALN1</accession>
<dbReference type="InterPro" id="IPR025667">
    <property type="entry name" value="SprB_repeat"/>
</dbReference>
<dbReference type="InterPro" id="IPR025875">
    <property type="entry name" value="Leu-rich_rpt_4"/>
</dbReference>
<dbReference type="InterPro" id="IPR003591">
    <property type="entry name" value="Leu-rich_rpt_typical-subtyp"/>
</dbReference>
<dbReference type="STRING" id="880071.Fleli_2501"/>
<dbReference type="PANTHER" id="PTHR48065:SF11">
    <property type="entry name" value="OS11G0213300 PROTEIN"/>
    <property type="match status" value="1"/>
</dbReference>
<dbReference type="NCBIfam" id="TIGR04131">
    <property type="entry name" value="Bac_Flav_CTERM"/>
    <property type="match status" value="1"/>
</dbReference>
<dbReference type="eggNOG" id="COG4886">
    <property type="taxonomic scope" value="Bacteria"/>
</dbReference>
<dbReference type="Pfam" id="PF00560">
    <property type="entry name" value="LRR_1"/>
    <property type="match status" value="1"/>
</dbReference>
<dbReference type="Pfam" id="PF13585">
    <property type="entry name" value="CHU_C"/>
    <property type="match status" value="1"/>
</dbReference>
<dbReference type="SMART" id="SM00369">
    <property type="entry name" value="LRR_TYP"/>
    <property type="match status" value="7"/>
</dbReference>
<evidence type="ECO:0000313" key="4">
    <source>
        <dbReference type="EMBL" id="AFM04866.1"/>
    </source>
</evidence>
<dbReference type="RefSeq" id="WP_014798303.1">
    <property type="nucleotide sequence ID" value="NC_018018.1"/>
</dbReference>
<keyword evidence="5" id="KW-1185">Reference proteome</keyword>
<evidence type="ECO:0000256" key="2">
    <source>
        <dbReference type="ARBA" id="ARBA00022737"/>
    </source>
</evidence>
<organism evidence="4 5">
    <name type="scientific">Bernardetia litoralis (strain ATCC 23117 / DSM 6794 / NBRC 15988 / NCIMB 1366 / Fx l1 / Sio-4)</name>
    <name type="common">Flexibacter litoralis</name>
    <dbReference type="NCBI Taxonomy" id="880071"/>
    <lineage>
        <taxon>Bacteria</taxon>
        <taxon>Pseudomonadati</taxon>
        <taxon>Bacteroidota</taxon>
        <taxon>Cytophagia</taxon>
        <taxon>Cytophagales</taxon>
        <taxon>Bernardetiaceae</taxon>
        <taxon>Bernardetia</taxon>
    </lineage>
</organism>
<dbReference type="Pfam" id="PF13573">
    <property type="entry name" value="SprB"/>
    <property type="match status" value="1"/>
</dbReference>
<dbReference type="InterPro" id="IPR032675">
    <property type="entry name" value="LRR_dom_sf"/>
</dbReference>
<gene>
    <name evidence="4" type="ordered locus">Fleli_2501</name>
</gene>
<protein>
    <submittedName>
        <fullName evidence="4">Leucine Rich Repeat (LRR)-containing protein</fullName>
    </submittedName>
</protein>
<dbReference type="SUPFAM" id="SSF52058">
    <property type="entry name" value="L domain-like"/>
    <property type="match status" value="2"/>
</dbReference>
<reference evidence="5" key="1">
    <citation type="submission" date="2012-06" db="EMBL/GenBank/DDBJ databases">
        <title>The complete genome of Flexibacter litoralis DSM 6794.</title>
        <authorList>
            <person name="Lucas S."/>
            <person name="Copeland A."/>
            <person name="Lapidus A."/>
            <person name="Glavina del Rio T."/>
            <person name="Dalin E."/>
            <person name="Tice H."/>
            <person name="Bruce D."/>
            <person name="Goodwin L."/>
            <person name="Pitluck S."/>
            <person name="Peters L."/>
            <person name="Ovchinnikova G."/>
            <person name="Lu M."/>
            <person name="Kyrpides N."/>
            <person name="Mavromatis K."/>
            <person name="Ivanova N."/>
            <person name="Brettin T."/>
            <person name="Detter J.C."/>
            <person name="Han C."/>
            <person name="Larimer F."/>
            <person name="Land M."/>
            <person name="Hauser L."/>
            <person name="Markowitz V."/>
            <person name="Cheng J.-F."/>
            <person name="Hugenholtz P."/>
            <person name="Woyke T."/>
            <person name="Wu D."/>
            <person name="Spring S."/>
            <person name="Lang E."/>
            <person name="Kopitz M."/>
            <person name="Brambilla E."/>
            <person name="Klenk H.-P."/>
            <person name="Eisen J.A."/>
        </authorList>
    </citation>
    <scope>NUCLEOTIDE SEQUENCE [LARGE SCALE GENOMIC DNA]</scope>
    <source>
        <strain evidence="5">ATCC 23117 / DSM 6794 / NBRC 15988 / NCIMB 1366 / Sio-4</strain>
    </source>
</reference>
<evidence type="ECO:0000256" key="3">
    <source>
        <dbReference type="ARBA" id="ARBA00023136"/>
    </source>
</evidence>
<dbReference type="EMBL" id="CP003345">
    <property type="protein sequence ID" value="AFM04866.1"/>
    <property type="molecule type" value="Genomic_DNA"/>
</dbReference>
<proteinExistence type="predicted"/>
<sequence length="1111" mass="125835" precursor="true">MKNYLFPLLLILFFYNYFSINSFAQRTVIANDSLALIDIYQNTNGENWSNPWQLNQKVTTWNGITIENQRVVALNLNGRGLIGQLPNSLENLSELKTLNISSNNLTGSLEMLASLSNLKSLSMAATNYKNSYGNVPSIFGQIRQLTSLNIAQNGFTSPISDTTGFFLLTNLEELYIHSNSFVGTMQSEFGNFRNLKKFHIASSRFSGILPASLRNLTQLEEFYLAKNNFNSDLGEVISVMPNLRVLSAASNQLGRNRQIPLSLYNLSRLTYLDLSNNEYDFFIHPRVSQLQNLETLLLNNNKLTQNIPSSLGNLSKLKNCNLSHNLLNGEIPIQVYYAPSLITLNLSYNQFKDVLPTGLNLPSVLSYLDLSHNLFQTEPLDTSNDLPFDFEITYSFNSFINLTYLDLSFNNLHQFEKIDFYELTKLGTIKLNNNRLDGELSEQIATISSLALLNISTNRFRGTLPSEIGNMRSIQTFIASKNNLEGKIPNSFFMQSSSLHTLDLSKNKFTKIDNIDSLTNLQSLDVSNNNLTFEDLEEQIHKISNFNYSPQNKVAITEPCYLEIQTAGNYNHYQWFFNGDSIQNATDSILAAKWQGTYYVKIKNDSVPNLILQSENAVITEFTVPDNHFPNENFKDTTFCEPFNYELIATSNAIEYLWSTGDTTKNITISEEGIYTIWVDNGFCTVMDTVRINFAGVKNNIISSSQQICKNETPSLLTGDSSLVNHTYLWQSSTDSLRWSDLDSTLNYQPQELLTSTYFRRKVTPDSCDAKYSNVILIEVSNLKIEANTTNVSCFGGNNGKIDLEIIGAFGNYQIFWEDGTTQNSLENLSKGDYKVKIIDDLGCQDSLIISVSEPQLLEGNFIIQEATCNTELNDGKISLEIIGGTEPYRTIWTYKETTIATNTTELSNLEPNEIEKYQVKIIDANGCEITLSDFVIRRKPIDARFNYEYESYCRLEINPKPIILNTIENQNSFFFTTDTGISLDSLSGEIKLNQSNQGIYKIVYQADECSADTVFIEINEDCFAGIPNTFTPNNDGTNDTWQISFLERYPNADVEIFDRTGKILFTQKNGYNKEWDALLNGMKLAEGTYYYRIRISDSLKPIMGYISVVR</sequence>
<keyword evidence="1" id="KW-0433">Leucine-rich repeat</keyword>
<dbReference type="FunFam" id="3.80.10.10:FF:000095">
    <property type="entry name" value="LRR receptor-like serine/threonine-protein kinase GSO1"/>
    <property type="match status" value="1"/>
</dbReference>
<dbReference type="Gene3D" id="3.80.10.10">
    <property type="entry name" value="Ribonuclease Inhibitor"/>
    <property type="match status" value="3"/>
</dbReference>
<dbReference type="PROSITE" id="PS51450">
    <property type="entry name" value="LRR"/>
    <property type="match status" value="4"/>
</dbReference>
<dbReference type="SMART" id="SM00365">
    <property type="entry name" value="LRR_SD22"/>
    <property type="match status" value="5"/>
</dbReference>
<name>I4ALN1_BERLS</name>